<reference evidence="2" key="2">
    <citation type="submission" date="2023-05" db="EMBL/GenBank/DDBJ databases">
        <authorList>
            <consortium name="Lawrence Berkeley National Laboratory"/>
            <person name="Steindorff A."/>
            <person name="Hensen N."/>
            <person name="Bonometti L."/>
            <person name="Westerberg I."/>
            <person name="Brannstrom I.O."/>
            <person name="Guillou S."/>
            <person name="Cros-Aarteil S."/>
            <person name="Calhoun S."/>
            <person name="Haridas S."/>
            <person name="Kuo A."/>
            <person name="Mondo S."/>
            <person name="Pangilinan J."/>
            <person name="Riley R."/>
            <person name="Labutti K."/>
            <person name="Andreopoulos B."/>
            <person name="Lipzen A."/>
            <person name="Chen C."/>
            <person name="Yanf M."/>
            <person name="Daum C."/>
            <person name="Ng V."/>
            <person name="Clum A."/>
            <person name="Ohm R."/>
            <person name="Martin F."/>
            <person name="Silar P."/>
            <person name="Natvig D."/>
            <person name="Lalanne C."/>
            <person name="Gautier V."/>
            <person name="Ament-Velasquez S.L."/>
            <person name="Kruys A."/>
            <person name="Hutchinson M.I."/>
            <person name="Powell A.J."/>
            <person name="Barry K."/>
            <person name="Miller A.N."/>
            <person name="Grigoriev I.V."/>
            <person name="Debuchy R."/>
            <person name="Gladieux P."/>
            <person name="Thoren M.H."/>
            <person name="Johannesson H."/>
        </authorList>
    </citation>
    <scope>NUCLEOTIDE SEQUENCE</scope>
    <source>
        <strain evidence="2">PSN293</strain>
    </source>
</reference>
<evidence type="ECO:0000313" key="3">
    <source>
        <dbReference type="Proteomes" id="UP001301769"/>
    </source>
</evidence>
<dbReference type="Proteomes" id="UP001301769">
    <property type="component" value="Unassembled WGS sequence"/>
</dbReference>
<evidence type="ECO:0000313" key="2">
    <source>
        <dbReference type="EMBL" id="KAK4209888.1"/>
    </source>
</evidence>
<dbReference type="EMBL" id="MU858191">
    <property type="protein sequence ID" value="KAK4209888.1"/>
    <property type="molecule type" value="Genomic_DNA"/>
</dbReference>
<feature type="region of interest" description="Disordered" evidence="1">
    <location>
        <begin position="1"/>
        <end position="73"/>
    </location>
</feature>
<name>A0AAN7B3T8_9PEZI</name>
<gene>
    <name evidence="2" type="ORF">QBC37DRAFT_429699</name>
</gene>
<keyword evidence="3" id="KW-1185">Reference proteome</keyword>
<protein>
    <submittedName>
        <fullName evidence="2">Uncharacterized protein</fullName>
    </submittedName>
</protein>
<accession>A0AAN7B3T8</accession>
<feature type="compositionally biased region" description="Basic and acidic residues" evidence="1">
    <location>
        <begin position="1"/>
        <end position="18"/>
    </location>
</feature>
<comment type="caution">
    <text evidence="2">The sequence shown here is derived from an EMBL/GenBank/DDBJ whole genome shotgun (WGS) entry which is preliminary data.</text>
</comment>
<organism evidence="2 3">
    <name type="scientific">Rhypophila decipiens</name>
    <dbReference type="NCBI Taxonomy" id="261697"/>
    <lineage>
        <taxon>Eukaryota</taxon>
        <taxon>Fungi</taxon>
        <taxon>Dikarya</taxon>
        <taxon>Ascomycota</taxon>
        <taxon>Pezizomycotina</taxon>
        <taxon>Sordariomycetes</taxon>
        <taxon>Sordariomycetidae</taxon>
        <taxon>Sordariales</taxon>
        <taxon>Naviculisporaceae</taxon>
        <taxon>Rhypophila</taxon>
    </lineage>
</organism>
<feature type="compositionally biased region" description="Basic and acidic residues" evidence="1">
    <location>
        <begin position="57"/>
        <end position="73"/>
    </location>
</feature>
<sequence length="73" mass="7873">MSDSNKKVHDQQFKEPHGATDGGKLQDVTDKAKAAFAAHTANPGPVVPENFNAQELGTKEERAAKAKELNKDN</sequence>
<evidence type="ECO:0000256" key="1">
    <source>
        <dbReference type="SAM" id="MobiDB-lite"/>
    </source>
</evidence>
<dbReference type="AlphaFoldDB" id="A0AAN7B3T8"/>
<proteinExistence type="predicted"/>
<reference evidence="2" key="1">
    <citation type="journal article" date="2023" name="Mol. Phylogenet. Evol.">
        <title>Genome-scale phylogeny and comparative genomics of the fungal order Sordariales.</title>
        <authorList>
            <person name="Hensen N."/>
            <person name="Bonometti L."/>
            <person name="Westerberg I."/>
            <person name="Brannstrom I.O."/>
            <person name="Guillou S."/>
            <person name="Cros-Aarteil S."/>
            <person name="Calhoun S."/>
            <person name="Haridas S."/>
            <person name="Kuo A."/>
            <person name="Mondo S."/>
            <person name="Pangilinan J."/>
            <person name="Riley R."/>
            <person name="LaButti K."/>
            <person name="Andreopoulos B."/>
            <person name="Lipzen A."/>
            <person name="Chen C."/>
            <person name="Yan M."/>
            <person name="Daum C."/>
            <person name="Ng V."/>
            <person name="Clum A."/>
            <person name="Steindorff A."/>
            <person name="Ohm R.A."/>
            <person name="Martin F."/>
            <person name="Silar P."/>
            <person name="Natvig D.O."/>
            <person name="Lalanne C."/>
            <person name="Gautier V."/>
            <person name="Ament-Velasquez S.L."/>
            <person name="Kruys A."/>
            <person name="Hutchinson M.I."/>
            <person name="Powell A.J."/>
            <person name="Barry K."/>
            <person name="Miller A.N."/>
            <person name="Grigoriev I.V."/>
            <person name="Debuchy R."/>
            <person name="Gladieux P."/>
            <person name="Hiltunen Thoren M."/>
            <person name="Johannesson H."/>
        </authorList>
    </citation>
    <scope>NUCLEOTIDE SEQUENCE</scope>
    <source>
        <strain evidence="2">PSN293</strain>
    </source>
</reference>